<feature type="domain" description="OmpR/PhoB-type" evidence="2">
    <location>
        <begin position="38"/>
        <end position="115"/>
    </location>
</feature>
<dbReference type="Proteomes" id="UP001246690">
    <property type="component" value="Chromosome"/>
</dbReference>
<organism evidence="3 4">
    <name type="scientific">Buttiauxella selenatireducens</name>
    <dbReference type="NCBI Taxonomy" id="3073902"/>
    <lineage>
        <taxon>Bacteria</taxon>
        <taxon>Pseudomonadati</taxon>
        <taxon>Pseudomonadota</taxon>
        <taxon>Gammaproteobacteria</taxon>
        <taxon>Enterobacterales</taxon>
        <taxon>Enterobacteriaceae</taxon>
        <taxon>Buttiauxella</taxon>
    </lineage>
</organism>
<evidence type="ECO:0000313" key="4">
    <source>
        <dbReference type="Proteomes" id="UP001246690"/>
    </source>
</evidence>
<name>A0ABY9SEN2_9ENTR</name>
<dbReference type="InterPro" id="IPR016032">
    <property type="entry name" value="Sig_transdc_resp-reg_C-effctor"/>
</dbReference>
<gene>
    <name evidence="3" type="ORF">RHD99_00960</name>
</gene>
<evidence type="ECO:0000313" key="3">
    <source>
        <dbReference type="EMBL" id="WMY74587.1"/>
    </source>
</evidence>
<dbReference type="SMART" id="SM00862">
    <property type="entry name" value="Trans_reg_C"/>
    <property type="match status" value="1"/>
</dbReference>
<accession>A0ABY9SEN2</accession>
<evidence type="ECO:0000256" key="1">
    <source>
        <dbReference type="ARBA" id="ARBA00023125"/>
    </source>
</evidence>
<reference evidence="3 4" key="1">
    <citation type="submission" date="2023-09" db="EMBL/GenBank/DDBJ databases">
        <title>Buttiauxella selenatireducens sp. nov., isolated from the rhizosphere of Cardamine hupingshanesis.</title>
        <authorList>
            <person name="Zhang S."/>
            <person name="Xu Z."/>
            <person name="Wang H."/>
            <person name="Guo Y."/>
        </authorList>
    </citation>
    <scope>NUCLEOTIDE SEQUENCE [LARGE SCALE GENOMIC DNA]</scope>
    <source>
        <strain evidence="3 4">R73</strain>
    </source>
</reference>
<dbReference type="SUPFAM" id="SSF46894">
    <property type="entry name" value="C-terminal effector domain of the bipartite response regulators"/>
    <property type="match status" value="1"/>
</dbReference>
<evidence type="ECO:0000259" key="2">
    <source>
        <dbReference type="SMART" id="SM00862"/>
    </source>
</evidence>
<sequence length="149" mass="17534">MSYHLYGFIIGKEIHFDVETGRMYRLPSTRANKNFIFGTISFNETMLQLFLYLLKHARNREVTKEELFKNVWENNDLSSSSQRLWQVLHNLNKKLNTLGLPADFIRNIKGCGYIINYLDITPVYYRISDLLPNSEQTKERVKLVNILGD</sequence>
<dbReference type="InterPro" id="IPR036388">
    <property type="entry name" value="WH-like_DNA-bd_sf"/>
</dbReference>
<dbReference type="InterPro" id="IPR001867">
    <property type="entry name" value="OmpR/PhoB-type_DNA-bd"/>
</dbReference>
<protein>
    <submittedName>
        <fullName evidence="3">Helix-turn-helix domain-containing protein</fullName>
    </submittedName>
</protein>
<dbReference type="Gene3D" id="1.10.10.10">
    <property type="entry name" value="Winged helix-like DNA-binding domain superfamily/Winged helix DNA-binding domain"/>
    <property type="match status" value="1"/>
</dbReference>
<keyword evidence="1" id="KW-0238">DNA-binding</keyword>
<dbReference type="EMBL" id="CP133838">
    <property type="protein sequence ID" value="WMY74587.1"/>
    <property type="molecule type" value="Genomic_DNA"/>
</dbReference>
<dbReference type="Pfam" id="PF00486">
    <property type="entry name" value="Trans_reg_C"/>
    <property type="match status" value="1"/>
</dbReference>
<keyword evidence="4" id="KW-1185">Reference proteome</keyword>
<proteinExistence type="predicted"/>
<dbReference type="RefSeq" id="WP_183272213.1">
    <property type="nucleotide sequence ID" value="NZ_CP133838.1"/>
</dbReference>